<dbReference type="EMBL" id="JABBGF010000001">
    <property type="protein sequence ID" value="NML56219.1"/>
    <property type="molecule type" value="Genomic_DNA"/>
</dbReference>
<proteinExistence type="predicted"/>
<name>A0A7Y0A3Y1_9FLAO</name>
<dbReference type="Proteomes" id="UP000552615">
    <property type="component" value="Unassembled WGS sequence"/>
</dbReference>
<evidence type="ECO:0008006" key="3">
    <source>
        <dbReference type="Google" id="ProtNLM"/>
    </source>
</evidence>
<reference evidence="1 2" key="1">
    <citation type="submission" date="2020-04" db="EMBL/GenBank/DDBJ databases">
        <title>Chryseobacterium sp. RJ-7-14 sp. nov., isolated from Jeju soil.</title>
        <authorList>
            <person name="Dahal R.H."/>
            <person name="Chaudhary D.K."/>
        </authorList>
    </citation>
    <scope>NUCLEOTIDE SEQUENCE [LARGE SCALE GENOMIC DNA]</scope>
    <source>
        <strain evidence="1 2">RJ-7-14</strain>
    </source>
</reference>
<organism evidence="1 2">
    <name type="scientific">Chryseobacterium cheonjiense</name>
    <dbReference type="NCBI Taxonomy" id="2728845"/>
    <lineage>
        <taxon>Bacteria</taxon>
        <taxon>Pseudomonadati</taxon>
        <taxon>Bacteroidota</taxon>
        <taxon>Flavobacteriia</taxon>
        <taxon>Flavobacteriales</taxon>
        <taxon>Weeksellaceae</taxon>
        <taxon>Chryseobacterium group</taxon>
        <taxon>Chryseobacterium</taxon>
    </lineage>
</organism>
<sequence length="122" mass="14281">MKNHVFLLIIALFLTGCGSGKFTVKRRIIKVYENDSVKVLVADNNDIIETFKDEKGKKCKEIVLGKKYKFKVYPVSDLFQGCYFEPTYFLDNDTVTIKYARYFTASQFKNYCIKNNILNLQY</sequence>
<evidence type="ECO:0000313" key="1">
    <source>
        <dbReference type="EMBL" id="NML56219.1"/>
    </source>
</evidence>
<protein>
    <recommendedName>
        <fullName evidence="3">Lipoprotein</fullName>
    </recommendedName>
</protein>
<accession>A0A7Y0A3Y1</accession>
<keyword evidence="2" id="KW-1185">Reference proteome</keyword>
<dbReference type="RefSeq" id="WP_169229626.1">
    <property type="nucleotide sequence ID" value="NZ_JABBGF010000001.1"/>
</dbReference>
<dbReference type="PROSITE" id="PS51257">
    <property type="entry name" value="PROKAR_LIPOPROTEIN"/>
    <property type="match status" value="1"/>
</dbReference>
<dbReference type="AlphaFoldDB" id="A0A7Y0A3Y1"/>
<comment type="caution">
    <text evidence="1">The sequence shown here is derived from an EMBL/GenBank/DDBJ whole genome shotgun (WGS) entry which is preliminary data.</text>
</comment>
<evidence type="ECO:0000313" key="2">
    <source>
        <dbReference type="Proteomes" id="UP000552615"/>
    </source>
</evidence>
<gene>
    <name evidence="1" type="ORF">HHL20_02565</name>
</gene>